<keyword evidence="2" id="KW-1185">Reference proteome</keyword>
<gene>
    <name evidence="1" type="ORF">PoB_001684900</name>
</gene>
<organism evidence="1 2">
    <name type="scientific">Plakobranchus ocellatus</name>
    <dbReference type="NCBI Taxonomy" id="259542"/>
    <lineage>
        <taxon>Eukaryota</taxon>
        <taxon>Metazoa</taxon>
        <taxon>Spiralia</taxon>
        <taxon>Lophotrochozoa</taxon>
        <taxon>Mollusca</taxon>
        <taxon>Gastropoda</taxon>
        <taxon>Heterobranchia</taxon>
        <taxon>Euthyneura</taxon>
        <taxon>Panpulmonata</taxon>
        <taxon>Sacoglossa</taxon>
        <taxon>Placobranchoidea</taxon>
        <taxon>Plakobranchidae</taxon>
        <taxon>Plakobranchus</taxon>
    </lineage>
</organism>
<dbReference type="EMBL" id="BLXT01002019">
    <property type="protein sequence ID" value="GFN90343.1"/>
    <property type="molecule type" value="Genomic_DNA"/>
</dbReference>
<sequence length="98" mass="10957">MKIRPRIDVVNTTLNLHKAEPLEVTVHVSNNTCFEILSFFGPRASQVGTFLPLQPPLDLLRSTGREGERRPGVTLIICDGRVGDSFFSIYQSDEIQIS</sequence>
<evidence type="ECO:0000313" key="2">
    <source>
        <dbReference type="Proteomes" id="UP000735302"/>
    </source>
</evidence>
<comment type="caution">
    <text evidence="1">The sequence shown here is derived from an EMBL/GenBank/DDBJ whole genome shotgun (WGS) entry which is preliminary data.</text>
</comment>
<name>A0AAV3Z4W6_9GAST</name>
<proteinExistence type="predicted"/>
<dbReference type="AlphaFoldDB" id="A0AAV3Z4W6"/>
<protein>
    <submittedName>
        <fullName evidence="1">Uncharacterized protein</fullName>
    </submittedName>
</protein>
<reference evidence="1 2" key="1">
    <citation type="journal article" date="2021" name="Elife">
        <title>Chloroplast acquisition without the gene transfer in kleptoplastic sea slugs, Plakobranchus ocellatus.</title>
        <authorList>
            <person name="Maeda T."/>
            <person name="Takahashi S."/>
            <person name="Yoshida T."/>
            <person name="Shimamura S."/>
            <person name="Takaki Y."/>
            <person name="Nagai Y."/>
            <person name="Toyoda A."/>
            <person name="Suzuki Y."/>
            <person name="Arimoto A."/>
            <person name="Ishii H."/>
            <person name="Satoh N."/>
            <person name="Nishiyama T."/>
            <person name="Hasebe M."/>
            <person name="Maruyama T."/>
            <person name="Minagawa J."/>
            <person name="Obokata J."/>
            <person name="Shigenobu S."/>
        </authorList>
    </citation>
    <scope>NUCLEOTIDE SEQUENCE [LARGE SCALE GENOMIC DNA]</scope>
</reference>
<accession>A0AAV3Z4W6</accession>
<evidence type="ECO:0000313" key="1">
    <source>
        <dbReference type="EMBL" id="GFN90343.1"/>
    </source>
</evidence>
<dbReference type="Proteomes" id="UP000735302">
    <property type="component" value="Unassembled WGS sequence"/>
</dbReference>